<feature type="domain" description="Rho-GAP" evidence="4">
    <location>
        <begin position="1049"/>
        <end position="1264"/>
    </location>
</feature>
<dbReference type="PROSITE" id="PS50238">
    <property type="entry name" value="RHOGAP"/>
    <property type="match status" value="1"/>
</dbReference>
<feature type="compositionally biased region" description="Polar residues" evidence="2">
    <location>
        <begin position="530"/>
        <end position="542"/>
    </location>
</feature>
<feature type="compositionally biased region" description="Polar residues" evidence="2">
    <location>
        <begin position="55"/>
        <end position="68"/>
    </location>
</feature>
<feature type="region of interest" description="Disordered" evidence="2">
    <location>
        <begin position="1266"/>
        <end position="1285"/>
    </location>
</feature>
<feature type="compositionally biased region" description="Polar residues" evidence="2">
    <location>
        <begin position="556"/>
        <end position="578"/>
    </location>
</feature>
<dbReference type="InterPro" id="IPR000008">
    <property type="entry name" value="C2_dom"/>
</dbReference>
<dbReference type="GO" id="GO:0007165">
    <property type="term" value="P:signal transduction"/>
    <property type="evidence" value="ECO:0007669"/>
    <property type="project" value="InterPro"/>
</dbReference>
<keyword evidence="5" id="KW-1185">Reference proteome</keyword>
<dbReference type="Pfam" id="PF00620">
    <property type="entry name" value="RhoGAP"/>
    <property type="match status" value="1"/>
</dbReference>
<dbReference type="SUPFAM" id="SSF49562">
    <property type="entry name" value="C2 domain (Calcium/lipid-binding domain, CaLB)"/>
    <property type="match status" value="1"/>
</dbReference>
<feature type="region of interest" description="Disordered" evidence="2">
    <location>
        <begin position="47"/>
        <end position="74"/>
    </location>
</feature>
<dbReference type="PANTHER" id="PTHR46150">
    <property type="entry name" value="RHO GTPASE-ACTIVATING PROTEIN 100F"/>
    <property type="match status" value="1"/>
</dbReference>
<feature type="compositionally biased region" description="Basic and acidic residues" evidence="2">
    <location>
        <begin position="1407"/>
        <end position="1427"/>
    </location>
</feature>
<dbReference type="GO" id="GO:0046578">
    <property type="term" value="P:regulation of Ras protein signal transduction"/>
    <property type="evidence" value="ECO:0007669"/>
    <property type="project" value="TreeGrafter"/>
</dbReference>
<feature type="region of interest" description="Disordered" evidence="2">
    <location>
        <begin position="625"/>
        <end position="659"/>
    </location>
</feature>
<sequence length="1513" mass="166627">MFAELHCVADHIMRGNESYVNGIVENTVGSVWEQSTVGVKTSVFPQQDEAPATMHINTSRGPGDNQGSEGSGFRGRVNEELLGVSLQIATQYGGHDRYEMGRIHKQVPGYFSRQVQQEHIGRPHEQRKHFGPIPRQYSAGDSIGFGGSSPNNNIIYHRRPGVVDREVVKLTGGHSPVSKSNGTNDCFDTYLKTRVSDGQADSCHQTVYNYKEENAQRSINDLKGKANLLPGHNQILETNVTTNWMQMYPLDVLCAHHPTGSYTEENIVIRNIESYGSSPEFTGDNIRVTHLQSPTFFPTELEMCDVNVASHFICAREGTLRHHSIDSEDDDYYDNEILPFYISESVGPNDRKGSDKVESIESGRDVPRGHVISDSVQETDRLHSQLKEAYYLLINAMHDIRFEGQVSVNGFIDQKSMCSWSSFKHVGSDALSSGEYSAQQVSDMDSLLLCLLNENNNLISKSLVNLSASRIRPPLLRSTSDGTIKYSSGVHNGPCIQGLGSQSPSVVGACEDGDGASRPKAVGASDPFEKQTSYDGGTSSDDLLQDTGDNGKLNESRGSVNSLTGSSDNAEPQQGGNNNRDREMSNWALDQGGSGKPHGVTVNKMQEWMHKGRLLSSEMKQRIAGSTPQPYGAHGGLDRAPRPSQGQVSSGPGGSKPEALMTRVDRAKPAAVVSCQGQATQKSAEAPDLAIPGFPPPSSLNPAKKGSSLNWSFPDKIKSPRTVRKLSMKMKKLPELSRKLSVKGTPSNNNNSSCNGASASSNLETRTQYPKTNYGSEPGPAPPRLSPRGGQGAAASHNVISRYHLDSSVSTQQSYSKKKNSGTSKSASKGGYLSDGDSPELVAKSGKHGSSEAKGGNGKEKDPATGGGEKTGAGGVTRGSGSPKLHGTELDIDAFRHYAFTEQPKCTQYISGLMSLHFYGAEDLKPPRFDSRDVYCAIQVDSVNKARTALLTCRTTFLDMDHTFNIELENAQHLKLVVFSWDPTPKKNRVCCYGTVVLPALFRVSRSHQLAVKLEPRGLIYVKLNLMEQWQNSLDGGYNGDREPQMFGVEAWRVVVRENTGLMLPLLIEKCITEIETRGCQVVGLYRLCGSASVKKELREAFERDSLGVELCENTYPDINVITGVLKDYLRELPYPLITKHLYETVLDSMAQRPLRIGAGGCENDPADTEHTVSLLENLPDVERLTLRRLLDHLKLVASHHEVNKMTCQNLAVCFGPVLLSQRQEASCHSNRVFIDSEELASALHFKKHIEVLHYLLQLWPVVDPHEKTSSPIPEPPGPADQLAVPPLRRRKDRPQVLNLSNAEMAGVLRPRPGRLDSPSNRYAGDWSRCGESYFPSPRSRVENDYADVPSEDMEVTEEELEGVEDKGQEGGEEQRQEWLLDRGQAEPATAKQEPLLPEEVMEGPVDVEKEEREAEEERAAERRVEESDGSSGSQPSDDRVCDDEDDDDDDDDKRILPLHLPKEHTYQAYMKIQDISPVLSNKVNLRDLQESIDTLIGNLERELNKNKLNVGY</sequence>
<dbReference type="SUPFAM" id="SSF48350">
    <property type="entry name" value="GTPase activation domain, GAP"/>
    <property type="match status" value="1"/>
</dbReference>
<dbReference type="PROSITE" id="PS50004">
    <property type="entry name" value="C2"/>
    <property type="match status" value="1"/>
</dbReference>
<dbReference type="RefSeq" id="XP_014024337.2">
    <property type="nucleotide sequence ID" value="XM_014168862.2"/>
</dbReference>
<feature type="compositionally biased region" description="Acidic residues" evidence="2">
    <location>
        <begin position="1441"/>
        <end position="1452"/>
    </location>
</feature>
<dbReference type="GO" id="GO:0016477">
    <property type="term" value="P:cell migration"/>
    <property type="evidence" value="ECO:0007669"/>
    <property type="project" value="TreeGrafter"/>
</dbReference>
<name>A0A1S3P9W0_SALSA</name>
<evidence type="ECO:0000259" key="3">
    <source>
        <dbReference type="PROSITE" id="PS50004"/>
    </source>
</evidence>
<dbReference type="InterPro" id="IPR000198">
    <property type="entry name" value="RhoGAP_dom"/>
</dbReference>
<feature type="region of interest" description="Disordered" evidence="2">
    <location>
        <begin position="673"/>
        <end position="716"/>
    </location>
</feature>
<evidence type="ECO:0000313" key="5">
    <source>
        <dbReference type="Proteomes" id="UP001652741"/>
    </source>
</evidence>
<accession>A0A1S3P9W0</accession>
<evidence type="ECO:0000313" key="6">
    <source>
        <dbReference type="RefSeq" id="XP_014024337.2"/>
    </source>
</evidence>
<dbReference type="InterPro" id="IPR057459">
    <property type="entry name" value="SYDE1/2_C2"/>
</dbReference>
<evidence type="ECO:0000256" key="1">
    <source>
        <dbReference type="ARBA" id="ARBA00022468"/>
    </source>
</evidence>
<dbReference type="Proteomes" id="UP001652741">
    <property type="component" value="Chromosome ssa23"/>
</dbReference>
<dbReference type="InterPro" id="IPR052118">
    <property type="entry name" value="Rho-GAP_regulator"/>
</dbReference>
<dbReference type="GO" id="GO:0005096">
    <property type="term" value="F:GTPase activator activity"/>
    <property type="evidence" value="ECO:0007669"/>
    <property type="project" value="UniProtKB-KW"/>
</dbReference>
<organism evidence="5 6">
    <name type="scientific">Salmo salar</name>
    <name type="common">Atlantic salmon</name>
    <dbReference type="NCBI Taxonomy" id="8030"/>
    <lineage>
        <taxon>Eukaryota</taxon>
        <taxon>Metazoa</taxon>
        <taxon>Chordata</taxon>
        <taxon>Craniata</taxon>
        <taxon>Vertebrata</taxon>
        <taxon>Euteleostomi</taxon>
        <taxon>Actinopterygii</taxon>
        <taxon>Neopterygii</taxon>
        <taxon>Teleostei</taxon>
        <taxon>Protacanthopterygii</taxon>
        <taxon>Salmoniformes</taxon>
        <taxon>Salmonidae</taxon>
        <taxon>Salmoninae</taxon>
        <taxon>Salmo</taxon>
    </lineage>
</organism>
<dbReference type="GeneID" id="106584049"/>
<dbReference type="Gene3D" id="1.10.555.10">
    <property type="entry name" value="Rho GTPase activation protein"/>
    <property type="match status" value="1"/>
</dbReference>
<protein>
    <submittedName>
        <fullName evidence="6">Rho GTPase-activating protein SYDE2 isoform X3</fullName>
    </submittedName>
</protein>
<feature type="compositionally biased region" description="Gly residues" evidence="2">
    <location>
        <begin position="865"/>
        <end position="878"/>
    </location>
</feature>
<feature type="region of interest" description="Disordered" evidence="2">
    <location>
        <begin position="730"/>
        <end position="795"/>
    </location>
</feature>
<feature type="region of interest" description="Disordered" evidence="2">
    <location>
        <begin position="502"/>
        <end position="600"/>
    </location>
</feature>
<dbReference type="SMART" id="SM00324">
    <property type="entry name" value="RhoGAP"/>
    <property type="match status" value="1"/>
</dbReference>
<dbReference type="Gene3D" id="2.60.40.150">
    <property type="entry name" value="C2 domain"/>
    <property type="match status" value="1"/>
</dbReference>
<feature type="region of interest" description="Disordered" evidence="2">
    <location>
        <begin position="1309"/>
        <end position="1456"/>
    </location>
</feature>
<evidence type="ECO:0000259" key="4">
    <source>
        <dbReference type="PROSITE" id="PS50238"/>
    </source>
</evidence>
<feature type="region of interest" description="Disordered" evidence="2">
    <location>
        <begin position="807"/>
        <end position="886"/>
    </location>
</feature>
<dbReference type="InterPro" id="IPR008936">
    <property type="entry name" value="Rho_GTPase_activation_prot"/>
</dbReference>
<feature type="compositionally biased region" description="Low complexity" evidence="2">
    <location>
        <begin position="747"/>
        <end position="762"/>
    </location>
</feature>
<reference evidence="6" key="1">
    <citation type="submission" date="2025-08" db="UniProtKB">
        <authorList>
            <consortium name="RefSeq"/>
        </authorList>
    </citation>
    <scope>IDENTIFICATION</scope>
</reference>
<feature type="domain" description="C2" evidence="3">
    <location>
        <begin position="892"/>
        <end position="1011"/>
    </location>
</feature>
<keyword evidence="1" id="KW-0343">GTPase activation</keyword>
<feature type="compositionally biased region" description="Acidic residues" evidence="2">
    <location>
        <begin position="1350"/>
        <end position="1363"/>
    </location>
</feature>
<feature type="compositionally biased region" description="Polar residues" evidence="2">
    <location>
        <begin position="763"/>
        <end position="775"/>
    </location>
</feature>
<dbReference type="PANTHER" id="PTHR46150:SF1">
    <property type="entry name" value="RHO GTPASE-ACTIVATING PROTEIN SYDE2"/>
    <property type="match status" value="1"/>
</dbReference>
<dbReference type="Pfam" id="PF25336">
    <property type="entry name" value="C2_SYDE"/>
    <property type="match status" value="1"/>
</dbReference>
<feature type="compositionally biased region" description="Basic and acidic residues" evidence="2">
    <location>
        <begin position="1364"/>
        <end position="1385"/>
    </location>
</feature>
<evidence type="ECO:0000256" key="2">
    <source>
        <dbReference type="SAM" id="MobiDB-lite"/>
    </source>
</evidence>
<gene>
    <name evidence="6" type="primary">LOC106584049</name>
</gene>
<dbReference type="InterPro" id="IPR035892">
    <property type="entry name" value="C2_domain_sf"/>
</dbReference>
<dbReference type="GO" id="GO:0097060">
    <property type="term" value="C:synaptic membrane"/>
    <property type="evidence" value="ECO:0007669"/>
    <property type="project" value="TreeGrafter"/>
</dbReference>
<proteinExistence type="predicted"/>
<feature type="compositionally biased region" description="Polar residues" evidence="2">
    <location>
        <begin position="807"/>
        <end position="827"/>
    </location>
</feature>